<dbReference type="AlphaFoldDB" id="A0A560FAG1"/>
<dbReference type="Pfam" id="PF08281">
    <property type="entry name" value="Sigma70_r4_2"/>
    <property type="match status" value="1"/>
</dbReference>
<dbReference type="InterPro" id="IPR036388">
    <property type="entry name" value="WH-like_DNA-bd_sf"/>
</dbReference>
<accession>A0A560FAG1</accession>
<evidence type="ECO:0000256" key="5">
    <source>
        <dbReference type="SAM" id="MobiDB-lite"/>
    </source>
</evidence>
<evidence type="ECO:0000256" key="2">
    <source>
        <dbReference type="ARBA" id="ARBA00023015"/>
    </source>
</evidence>
<evidence type="ECO:0000256" key="3">
    <source>
        <dbReference type="ARBA" id="ARBA00023082"/>
    </source>
</evidence>
<dbReference type="InterPro" id="IPR013324">
    <property type="entry name" value="RNA_pol_sigma_r3/r4-like"/>
</dbReference>
<dbReference type="Gene3D" id="1.10.10.10">
    <property type="entry name" value="Winged helix-like DNA-binding domain superfamily/Winged helix DNA-binding domain"/>
    <property type="match status" value="1"/>
</dbReference>
<dbReference type="SUPFAM" id="SSF88659">
    <property type="entry name" value="Sigma3 and sigma4 domains of RNA polymerase sigma factors"/>
    <property type="match status" value="1"/>
</dbReference>
<keyword evidence="9" id="KW-1185">Reference proteome</keyword>
<reference evidence="8 9" key="1">
    <citation type="submission" date="2019-06" db="EMBL/GenBank/DDBJ databases">
        <title>Genomic Encyclopedia of Type Strains, Phase IV (KMG-V): Genome sequencing to study the core and pangenomes of soil and plant-associated prokaryotes.</title>
        <authorList>
            <person name="Whitman W."/>
        </authorList>
    </citation>
    <scope>NUCLEOTIDE SEQUENCE [LARGE SCALE GENOMIC DNA]</scope>
    <source>
        <strain evidence="8 9">BR 11865</strain>
    </source>
</reference>
<comment type="caution">
    <text evidence="8">The sequence shown here is derived from an EMBL/GenBank/DDBJ whole genome shotgun (WGS) entry which is preliminary data.</text>
</comment>
<name>A0A560FAG1_9PROT</name>
<sequence length="203" mass="21913">MGNDAVAASRHPNPGDGGGMTPRDLAAGGALDALIRQVAGGDRVALRHLYERESPRLYGLALRIVRRPDAAADAVQDAFVQIWRNAASFSPTMGSGGGWMASIVRYRALDMARRLGRETLTDAIPDSVDESPSPLEHLETARDAVRLRRCLERLDDKGRRAITLAFINGLSHAQVAEHLATPLGTVKSWIRRGLASLKECLAA</sequence>
<evidence type="ECO:0000259" key="7">
    <source>
        <dbReference type="Pfam" id="PF08281"/>
    </source>
</evidence>
<dbReference type="GO" id="GO:0016987">
    <property type="term" value="F:sigma factor activity"/>
    <property type="evidence" value="ECO:0007669"/>
    <property type="project" value="UniProtKB-KW"/>
</dbReference>
<dbReference type="GO" id="GO:0003677">
    <property type="term" value="F:DNA binding"/>
    <property type="evidence" value="ECO:0007669"/>
    <property type="project" value="InterPro"/>
</dbReference>
<dbReference type="InterPro" id="IPR013325">
    <property type="entry name" value="RNA_pol_sigma_r2"/>
</dbReference>
<feature type="domain" description="RNA polymerase sigma-70 region 2" evidence="6">
    <location>
        <begin position="49"/>
        <end position="117"/>
    </location>
</feature>
<dbReference type="GO" id="GO:0006352">
    <property type="term" value="P:DNA-templated transcription initiation"/>
    <property type="evidence" value="ECO:0007669"/>
    <property type="project" value="InterPro"/>
</dbReference>
<protein>
    <submittedName>
        <fullName evidence="8">RNA polymerase ECF family sigma subunit</fullName>
    </submittedName>
</protein>
<evidence type="ECO:0000256" key="1">
    <source>
        <dbReference type="ARBA" id="ARBA00010641"/>
    </source>
</evidence>
<dbReference type="InterPro" id="IPR013249">
    <property type="entry name" value="RNA_pol_sigma70_r4_t2"/>
</dbReference>
<dbReference type="NCBIfam" id="TIGR02937">
    <property type="entry name" value="sigma70-ECF"/>
    <property type="match status" value="1"/>
</dbReference>
<dbReference type="InterPro" id="IPR039425">
    <property type="entry name" value="RNA_pol_sigma-70-like"/>
</dbReference>
<evidence type="ECO:0000259" key="6">
    <source>
        <dbReference type="Pfam" id="PF04542"/>
    </source>
</evidence>
<evidence type="ECO:0000313" key="8">
    <source>
        <dbReference type="EMBL" id="TWB18593.1"/>
    </source>
</evidence>
<dbReference type="PANTHER" id="PTHR43133:SF62">
    <property type="entry name" value="RNA POLYMERASE SIGMA FACTOR SIGZ"/>
    <property type="match status" value="1"/>
</dbReference>
<feature type="region of interest" description="Disordered" evidence="5">
    <location>
        <begin position="1"/>
        <end position="23"/>
    </location>
</feature>
<keyword evidence="2" id="KW-0805">Transcription regulation</keyword>
<dbReference type="SUPFAM" id="SSF88946">
    <property type="entry name" value="Sigma2 domain of RNA polymerase sigma factors"/>
    <property type="match status" value="1"/>
</dbReference>
<dbReference type="EMBL" id="VITO01000024">
    <property type="protein sequence ID" value="TWB18593.1"/>
    <property type="molecule type" value="Genomic_DNA"/>
</dbReference>
<dbReference type="Gene3D" id="1.10.1740.10">
    <property type="match status" value="1"/>
</dbReference>
<evidence type="ECO:0000313" key="9">
    <source>
        <dbReference type="Proteomes" id="UP000316545"/>
    </source>
</evidence>
<dbReference type="InterPro" id="IPR014284">
    <property type="entry name" value="RNA_pol_sigma-70_dom"/>
</dbReference>
<dbReference type="Proteomes" id="UP000316545">
    <property type="component" value="Unassembled WGS sequence"/>
</dbReference>
<dbReference type="RefSeq" id="WP_246138857.1">
    <property type="nucleotide sequence ID" value="NZ_JAYNFR010000030.1"/>
</dbReference>
<proteinExistence type="inferred from homology"/>
<dbReference type="PANTHER" id="PTHR43133">
    <property type="entry name" value="RNA POLYMERASE ECF-TYPE SIGMA FACTO"/>
    <property type="match status" value="1"/>
</dbReference>
<dbReference type="Pfam" id="PF04542">
    <property type="entry name" value="Sigma70_r2"/>
    <property type="match status" value="1"/>
</dbReference>
<dbReference type="InterPro" id="IPR007627">
    <property type="entry name" value="RNA_pol_sigma70_r2"/>
</dbReference>
<evidence type="ECO:0000256" key="4">
    <source>
        <dbReference type="ARBA" id="ARBA00023163"/>
    </source>
</evidence>
<dbReference type="CDD" id="cd06171">
    <property type="entry name" value="Sigma70_r4"/>
    <property type="match status" value="1"/>
</dbReference>
<gene>
    <name evidence="8" type="ORF">FBZ88_12464</name>
</gene>
<organism evidence="8 9">
    <name type="scientific">Nitrospirillum amazonense</name>
    <dbReference type="NCBI Taxonomy" id="28077"/>
    <lineage>
        <taxon>Bacteria</taxon>
        <taxon>Pseudomonadati</taxon>
        <taxon>Pseudomonadota</taxon>
        <taxon>Alphaproteobacteria</taxon>
        <taxon>Rhodospirillales</taxon>
        <taxon>Azospirillaceae</taxon>
        <taxon>Nitrospirillum</taxon>
    </lineage>
</organism>
<keyword evidence="4" id="KW-0804">Transcription</keyword>
<comment type="similarity">
    <text evidence="1">Belongs to the sigma-70 factor family. ECF subfamily.</text>
</comment>
<feature type="domain" description="RNA polymerase sigma factor 70 region 4 type 2" evidence="7">
    <location>
        <begin position="146"/>
        <end position="197"/>
    </location>
</feature>
<keyword evidence="3" id="KW-0731">Sigma factor</keyword>